<keyword evidence="9" id="KW-0808">Transferase</keyword>
<dbReference type="Gene3D" id="1.10.1270.20">
    <property type="entry name" value="tRNA(m1g37)methyltransferase, domain 2"/>
    <property type="match status" value="1"/>
</dbReference>
<evidence type="ECO:0000256" key="8">
    <source>
        <dbReference type="ARBA" id="ARBA00022603"/>
    </source>
</evidence>
<dbReference type="InterPro" id="IPR029028">
    <property type="entry name" value="Alpha/beta_knot_MTases"/>
</dbReference>
<evidence type="ECO:0000256" key="3">
    <source>
        <dbReference type="ARBA" id="ARBA00007630"/>
    </source>
</evidence>
<dbReference type="PIRSF" id="PIRSF000386">
    <property type="entry name" value="tRNA_mtase"/>
    <property type="match status" value="1"/>
</dbReference>
<dbReference type="InterPro" id="IPR016009">
    <property type="entry name" value="tRNA_MeTrfase_TRMD/TRM10"/>
</dbReference>
<reference evidence="16" key="1">
    <citation type="journal article" date="2014" name="Front. Microbiol.">
        <title>High frequency of phylogenetically diverse reductive dehalogenase-homologous genes in deep subseafloor sedimentary metagenomes.</title>
        <authorList>
            <person name="Kawai M."/>
            <person name="Futagami T."/>
            <person name="Toyoda A."/>
            <person name="Takaki Y."/>
            <person name="Nishi S."/>
            <person name="Hori S."/>
            <person name="Arai W."/>
            <person name="Tsubouchi T."/>
            <person name="Morono Y."/>
            <person name="Uchiyama I."/>
            <person name="Ito T."/>
            <person name="Fujiyama A."/>
            <person name="Inagaki F."/>
            <person name="Takami H."/>
        </authorList>
    </citation>
    <scope>NUCLEOTIDE SEQUENCE</scope>
    <source>
        <strain evidence="16">Expedition CK06-06</strain>
    </source>
</reference>
<dbReference type="InterPro" id="IPR023148">
    <property type="entry name" value="tRNA_m1G_MeTrfase_C_sf"/>
</dbReference>
<sequence length="257" mass="29305">MINDCLEINILTIFPNMFKGPFSESILNKAQEKGLIKINLIDLRDFTLDKHKTVDDYSYGGGPGMVLKPQPIWDAVEVIKKNKSSLPLKIIITSAQGKIFSQGIAKDLSKEKRLLFICGRYEGIDERIPQLLDAEEVSIGNFVVSGGELPAMLMVDAISRMIPGVLGKEESMVNDSFYNGYLDYPHYTRPDEFKGLRVPEILLSGNHKEIDKWRRKQSLLRTLIRKPEIFANKKLSKRELDLVKELEKSLKKIKVKR</sequence>
<comment type="subcellular location">
    <subcellularLocation>
        <location evidence="2">Cytoplasm</location>
    </subcellularLocation>
</comment>
<dbReference type="EC" id="2.1.1.228" evidence="5"/>
<evidence type="ECO:0000256" key="6">
    <source>
        <dbReference type="ARBA" id="ARBA00014679"/>
    </source>
</evidence>
<evidence type="ECO:0000256" key="5">
    <source>
        <dbReference type="ARBA" id="ARBA00012807"/>
    </source>
</evidence>
<evidence type="ECO:0000256" key="12">
    <source>
        <dbReference type="ARBA" id="ARBA00029736"/>
    </source>
</evidence>
<dbReference type="InterPro" id="IPR029026">
    <property type="entry name" value="tRNA_m1G_MTases_N"/>
</dbReference>
<comment type="subunit">
    <text evidence="4">Homodimer.</text>
</comment>
<keyword evidence="11" id="KW-0819">tRNA processing</keyword>
<dbReference type="FunFam" id="3.40.1280.10:FF:000001">
    <property type="entry name" value="tRNA (guanine-N(1)-)-methyltransferase"/>
    <property type="match status" value="1"/>
</dbReference>
<evidence type="ECO:0000259" key="15">
    <source>
        <dbReference type="Pfam" id="PF01746"/>
    </source>
</evidence>
<dbReference type="PANTHER" id="PTHR46417">
    <property type="entry name" value="TRNA (GUANINE-N(1)-)-METHYLTRANSFERASE"/>
    <property type="match status" value="1"/>
</dbReference>
<dbReference type="NCBIfam" id="TIGR00088">
    <property type="entry name" value="trmD"/>
    <property type="match status" value="1"/>
</dbReference>
<dbReference type="GO" id="GO:0005829">
    <property type="term" value="C:cytosol"/>
    <property type="evidence" value="ECO:0007669"/>
    <property type="project" value="TreeGrafter"/>
</dbReference>
<dbReference type="PANTHER" id="PTHR46417:SF1">
    <property type="entry name" value="TRNA (GUANINE-N(1)-)-METHYLTRANSFERASE"/>
    <property type="match status" value="1"/>
</dbReference>
<dbReference type="InterPro" id="IPR002649">
    <property type="entry name" value="tRNA_m1G_MeTrfase_TrmD"/>
</dbReference>
<dbReference type="AlphaFoldDB" id="X0ZT55"/>
<keyword evidence="8" id="KW-0489">Methyltransferase</keyword>
<comment type="caution">
    <text evidence="16">The sequence shown here is derived from an EMBL/GenBank/DDBJ whole genome shotgun (WGS) entry which is preliminary data.</text>
</comment>
<evidence type="ECO:0000256" key="13">
    <source>
        <dbReference type="ARBA" id="ARBA00033392"/>
    </source>
</evidence>
<dbReference type="EMBL" id="BART01001165">
    <property type="protein sequence ID" value="GAG63613.1"/>
    <property type="molecule type" value="Genomic_DNA"/>
</dbReference>
<dbReference type="HAMAP" id="MF_00605">
    <property type="entry name" value="TrmD"/>
    <property type="match status" value="1"/>
</dbReference>
<gene>
    <name evidence="16" type="ORF">S01H4_04373</name>
</gene>
<comment type="function">
    <text evidence="1">Specifically methylates guanosine-37 in various tRNAs.</text>
</comment>
<comment type="catalytic activity">
    <reaction evidence="14">
        <text>guanosine(37) in tRNA + S-adenosyl-L-methionine = N(1)-methylguanosine(37) in tRNA + S-adenosyl-L-homocysteine + H(+)</text>
        <dbReference type="Rhea" id="RHEA:36899"/>
        <dbReference type="Rhea" id="RHEA-COMP:10145"/>
        <dbReference type="Rhea" id="RHEA-COMP:10147"/>
        <dbReference type="ChEBI" id="CHEBI:15378"/>
        <dbReference type="ChEBI" id="CHEBI:57856"/>
        <dbReference type="ChEBI" id="CHEBI:59789"/>
        <dbReference type="ChEBI" id="CHEBI:73542"/>
        <dbReference type="ChEBI" id="CHEBI:74269"/>
        <dbReference type="EC" id="2.1.1.228"/>
    </reaction>
</comment>
<keyword evidence="10" id="KW-0949">S-adenosyl-L-methionine</keyword>
<evidence type="ECO:0000256" key="10">
    <source>
        <dbReference type="ARBA" id="ARBA00022691"/>
    </source>
</evidence>
<comment type="similarity">
    <text evidence="3">Belongs to the RNA methyltransferase TrmD family.</text>
</comment>
<evidence type="ECO:0000256" key="2">
    <source>
        <dbReference type="ARBA" id="ARBA00004496"/>
    </source>
</evidence>
<organism evidence="16">
    <name type="scientific">marine sediment metagenome</name>
    <dbReference type="NCBI Taxonomy" id="412755"/>
    <lineage>
        <taxon>unclassified sequences</taxon>
        <taxon>metagenomes</taxon>
        <taxon>ecological metagenomes</taxon>
    </lineage>
</organism>
<dbReference type="Gene3D" id="3.40.1280.10">
    <property type="match status" value="1"/>
</dbReference>
<evidence type="ECO:0000256" key="14">
    <source>
        <dbReference type="ARBA" id="ARBA00047783"/>
    </source>
</evidence>
<evidence type="ECO:0000313" key="16">
    <source>
        <dbReference type="EMBL" id="GAG63613.1"/>
    </source>
</evidence>
<accession>X0ZT55</accession>
<dbReference type="CDD" id="cd18080">
    <property type="entry name" value="TrmD-like"/>
    <property type="match status" value="1"/>
</dbReference>
<dbReference type="FunFam" id="1.10.1270.20:FF:000001">
    <property type="entry name" value="tRNA (guanine-N(1)-)-methyltransferase"/>
    <property type="match status" value="1"/>
</dbReference>
<dbReference type="SUPFAM" id="SSF75217">
    <property type="entry name" value="alpha/beta knot"/>
    <property type="match status" value="1"/>
</dbReference>
<dbReference type="NCBIfam" id="NF000648">
    <property type="entry name" value="PRK00026.1"/>
    <property type="match status" value="1"/>
</dbReference>
<proteinExistence type="inferred from homology"/>
<keyword evidence="7" id="KW-0963">Cytoplasm</keyword>
<evidence type="ECO:0000256" key="1">
    <source>
        <dbReference type="ARBA" id="ARBA00002634"/>
    </source>
</evidence>
<evidence type="ECO:0000256" key="4">
    <source>
        <dbReference type="ARBA" id="ARBA00011738"/>
    </source>
</evidence>
<feature type="domain" description="tRNA methyltransferase TRMD/TRM10-type" evidence="15">
    <location>
        <begin position="7"/>
        <end position="231"/>
    </location>
</feature>
<dbReference type="GO" id="GO:0002939">
    <property type="term" value="P:tRNA N1-guanine methylation"/>
    <property type="evidence" value="ECO:0007669"/>
    <property type="project" value="TreeGrafter"/>
</dbReference>
<protein>
    <recommendedName>
        <fullName evidence="6">tRNA (guanine-N(1)-)-methyltransferase</fullName>
        <ecNumber evidence="5">2.1.1.228</ecNumber>
    </recommendedName>
    <alternativeName>
        <fullName evidence="12">M1G-methyltransferase</fullName>
    </alternativeName>
    <alternativeName>
        <fullName evidence="13">tRNA [GM37] methyltransferase</fullName>
    </alternativeName>
</protein>
<evidence type="ECO:0000256" key="7">
    <source>
        <dbReference type="ARBA" id="ARBA00022490"/>
    </source>
</evidence>
<evidence type="ECO:0000256" key="9">
    <source>
        <dbReference type="ARBA" id="ARBA00022679"/>
    </source>
</evidence>
<name>X0ZT55_9ZZZZ</name>
<evidence type="ECO:0000256" key="11">
    <source>
        <dbReference type="ARBA" id="ARBA00022694"/>
    </source>
</evidence>
<dbReference type="GO" id="GO:0052906">
    <property type="term" value="F:tRNA (guanine(37)-N1)-methyltransferase activity"/>
    <property type="evidence" value="ECO:0007669"/>
    <property type="project" value="UniProtKB-EC"/>
</dbReference>
<dbReference type="Pfam" id="PF01746">
    <property type="entry name" value="tRNA_m1G_MT"/>
    <property type="match status" value="1"/>
</dbReference>